<dbReference type="Pfam" id="PF00001">
    <property type="entry name" value="7tm_1"/>
    <property type="match status" value="1"/>
</dbReference>
<dbReference type="GO" id="GO:0016020">
    <property type="term" value="C:membrane"/>
    <property type="evidence" value="ECO:0007669"/>
    <property type="project" value="UniProtKB-SubCell"/>
</dbReference>
<dbReference type="InterPro" id="IPR000276">
    <property type="entry name" value="GPCR_Rhodpsn"/>
</dbReference>
<gene>
    <name evidence="7" type="ORF">ElyMa_000798200</name>
</gene>
<keyword evidence="4 5" id="KW-0472">Membrane</keyword>
<keyword evidence="7" id="KW-0675">Receptor</keyword>
<dbReference type="SMART" id="SM01381">
    <property type="entry name" value="7TM_GPCR_Srsx"/>
    <property type="match status" value="1"/>
</dbReference>
<dbReference type="SUPFAM" id="SSF81321">
    <property type="entry name" value="Family A G protein-coupled receptor-like"/>
    <property type="match status" value="1"/>
</dbReference>
<evidence type="ECO:0000313" key="7">
    <source>
        <dbReference type="EMBL" id="GFR89594.1"/>
    </source>
</evidence>
<feature type="transmembrane region" description="Helical" evidence="5">
    <location>
        <begin position="283"/>
        <end position="307"/>
    </location>
</feature>
<evidence type="ECO:0000259" key="6">
    <source>
        <dbReference type="PROSITE" id="PS50262"/>
    </source>
</evidence>
<dbReference type="Gene3D" id="1.20.1070.10">
    <property type="entry name" value="Rhodopsin 7-helix transmembrane proteins"/>
    <property type="match status" value="1"/>
</dbReference>
<evidence type="ECO:0000256" key="3">
    <source>
        <dbReference type="ARBA" id="ARBA00022989"/>
    </source>
</evidence>
<dbReference type="PRINTS" id="PR00237">
    <property type="entry name" value="GPCRRHODOPSN"/>
</dbReference>
<comment type="subcellular location">
    <subcellularLocation>
        <location evidence="1">Membrane</location>
    </subcellularLocation>
</comment>
<dbReference type="EMBL" id="BMAT01001636">
    <property type="protein sequence ID" value="GFR89594.1"/>
    <property type="molecule type" value="Genomic_DNA"/>
</dbReference>
<dbReference type="Proteomes" id="UP000762676">
    <property type="component" value="Unassembled WGS sequence"/>
</dbReference>
<dbReference type="InterPro" id="IPR017452">
    <property type="entry name" value="GPCR_Rhodpsn_7TM"/>
</dbReference>
<protein>
    <submittedName>
        <fullName evidence="7">Chemosensory receptor B</fullName>
    </submittedName>
</protein>
<dbReference type="PROSITE" id="PS50262">
    <property type="entry name" value="G_PROTEIN_RECEP_F1_2"/>
    <property type="match status" value="1"/>
</dbReference>
<proteinExistence type="predicted"/>
<feature type="domain" description="G-protein coupled receptors family 1 profile" evidence="6">
    <location>
        <begin position="58"/>
        <end position="346"/>
    </location>
</feature>
<dbReference type="InterPro" id="IPR052954">
    <property type="entry name" value="GPCR-Ligand_Int"/>
</dbReference>
<dbReference type="PANTHER" id="PTHR46641">
    <property type="entry name" value="FMRFAMIDE RECEPTOR-RELATED"/>
    <property type="match status" value="1"/>
</dbReference>
<dbReference type="PANTHER" id="PTHR46641:SF2">
    <property type="entry name" value="FMRFAMIDE RECEPTOR"/>
    <property type="match status" value="1"/>
</dbReference>
<feature type="transmembrane region" description="Helical" evidence="5">
    <location>
        <begin position="163"/>
        <end position="186"/>
    </location>
</feature>
<comment type="caution">
    <text evidence="7">The sequence shown here is derived from an EMBL/GenBank/DDBJ whole genome shotgun (WGS) entry which is preliminary data.</text>
</comment>
<evidence type="ECO:0000256" key="2">
    <source>
        <dbReference type="ARBA" id="ARBA00022692"/>
    </source>
</evidence>
<organism evidence="7 8">
    <name type="scientific">Elysia marginata</name>
    <dbReference type="NCBI Taxonomy" id="1093978"/>
    <lineage>
        <taxon>Eukaryota</taxon>
        <taxon>Metazoa</taxon>
        <taxon>Spiralia</taxon>
        <taxon>Lophotrochozoa</taxon>
        <taxon>Mollusca</taxon>
        <taxon>Gastropoda</taxon>
        <taxon>Heterobranchia</taxon>
        <taxon>Euthyneura</taxon>
        <taxon>Panpulmonata</taxon>
        <taxon>Sacoglossa</taxon>
        <taxon>Placobranchoidea</taxon>
        <taxon>Plakobranchidae</taxon>
        <taxon>Elysia</taxon>
    </lineage>
</organism>
<accession>A0AAV4GW06</accession>
<sequence>MKNSSHRAERFLENTTLLNIRYDQAYLSSFEIPDWIFSQLMKYVSYAMISVAFFGMMGNILIIITFVKIGFSESINVSYCALCVADILCVVTLTWNAVCFIPAFANANLPFVATEMVIPTGGGMGDIFCGTTAWVTAFISLERCLCVVFPLKIKNIVKPRKTVYLIVAIFGMTIIPLTSVTFYIYAFDIKFHGDSNRTLVRVRYRETPLTDHLYEFHLMYKLVILCITPLVVILVCSVSLAVHLNRSVLWRLGLSDTITADTTGSGNDIRHNHHRKYVKDMKVAKTVLAIATAFILLGSLSSIRLLISMTWSKFRPMGYYSRSFRLIARLSSLFSLTNSSLNFLIYYKMGSKFRHTVNEMLFVNGKE</sequence>
<feature type="transmembrane region" description="Helical" evidence="5">
    <location>
        <begin position="327"/>
        <end position="347"/>
    </location>
</feature>
<reference evidence="7 8" key="1">
    <citation type="journal article" date="2021" name="Elife">
        <title>Chloroplast acquisition without the gene transfer in kleptoplastic sea slugs, Plakobranchus ocellatus.</title>
        <authorList>
            <person name="Maeda T."/>
            <person name="Takahashi S."/>
            <person name="Yoshida T."/>
            <person name="Shimamura S."/>
            <person name="Takaki Y."/>
            <person name="Nagai Y."/>
            <person name="Toyoda A."/>
            <person name="Suzuki Y."/>
            <person name="Arimoto A."/>
            <person name="Ishii H."/>
            <person name="Satoh N."/>
            <person name="Nishiyama T."/>
            <person name="Hasebe M."/>
            <person name="Maruyama T."/>
            <person name="Minagawa J."/>
            <person name="Obokata J."/>
            <person name="Shigenobu S."/>
        </authorList>
    </citation>
    <scope>NUCLEOTIDE SEQUENCE [LARGE SCALE GENOMIC DNA]</scope>
</reference>
<keyword evidence="2 5" id="KW-0812">Transmembrane</keyword>
<dbReference type="GO" id="GO:0004930">
    <property type="term" value="F:G protein-coupled receptor activity"/>
    <property type="evidence" value="ECO:0007669"/>
    <property type="project" value="InterPro"/>
</dbReference>
<feature type="transmembrane region" description="Helical" evidence="5">
    <location>
        <begin position="218"/>
        <end position="242"/>
    </location>
</feature>
<feature type="transmembrane region" description="Helical" evidence="5">
    <location>
        <begin position="43"/>
        <end position="67"/>
    </location>
</feature>
<evidence type="ECO:0000256" key="1">
    <source>
        <dbReference type="ARBA" id="ARBA00004370"/>
    </source>
</evidence>
<evidence type="ECO:0000256" key="4">
    <source>
        <dbReference type="ARBA" id="ARBA00023136"/>
    </source>
</evidence>
<evidence type="ECO:0000313" key="8">
    <source>
        <dbReference type="Proteomes" id="UP000762676"/>
    </source>
</evidence>
<keyword evidence="8" id="KW-1185">Reference proteome</keyword>
<dbReference type="AlphaFoldDB" id="A0AAV4GW06"/>
<feature type="transmembrane region" description="Helical" evidence="5">
    <location>
        <begin position="79"/>
        <end position="105"/>
    </location>
</feature>
<name>A0AAV4GW06_9GAST</name>
<keyword evidence="3 5" id="KW-1133">Transmembrane helix</keyword>
<evidence type="ECO:0000256" key="5">
    <source>
        <dbReference type="SAM" id="Phobius"/>
    </source>
</evidence>